<evidence type="ECO:0000313" key="2">
    <source>
        <dbReference type="Proteomes" id="UP000616499"/>
    </source>
</evidence>
<evidence type="ECO:0000313" key="1">
    <source>
        <dbReference type="EMBL" id="GGM16071.1"/>
    </source>
</evidence>
<protein>
    <recommendedName>
        <fullName evidence="3">Lipoprotein</fullName>
    </recommendedName>
</protein>
<accession>A0ABQ2GX90</accession>
<name>A0ABQ2GX90_9PSED</name>
<keyword evidence="2" id="KW-1185">Reference proteome</keyword>
<comment type="caution">
    <text evidence="1">The sequence shown here is derived from an EMBL/GenBank/DDBJ whole genome shotgun (WGS) entry which is preliminary data.</text>
</comment>
<dbReference type="PROSITE" id="PS51257">
    <property type="entry name" value="PROKAR_LIPOPROTEIN"/>
    <property type="match status" value="1"/>
</dbReference>
<organism evidence="1 2">
    <name type="scientific">Pseudomonas asuensis</name>
    <dbReference type="NCBI Taxonomy" id="1825787"/>
    <lineage>
        <taxon>Bacteria</taxon>
        <taxon>Pseudomonadati</taxon>
        <taxon>Pseudomonadota</taxon>
        <taxon>Gammaproteobacteria</taxon>
        <taxon>Pseudomonadales</taxon>
        <taxon>Pseudomonadaceae</taxon>
        <taxon>Pseudomonas</taxon>
    </lineage>
</organism>
<proteinExistence type="predicted"/>
<dbReference type="Proteomes" id="UP000616499">
    <property type="component" value="Unassembled WGS sequence"/>
</dbReference>
<dbReference type="EMBL" id="BMNW01000006">
    <property type="protein sequence ID" value="GGM16071.1"/>
    <property type="molecule type" value="Genomic_DNA"/>
</dbReference>
<sequence>MTYRLITGFMLTAAFALSGCQSRPLTPVEVSLQERAIPLDQSGRQSECRSLAELYSSCYVALATWTYAKTDQKATREEFEGAMHGAKARALQLNCPSFWEAE</sequence>
<dbReference type="RefSeq" id="WP_188866817.1">
    <property type="nucleotide sequence ID" value="NZ_BMNW01000006.1"/>
</dbReference>
<evidence type="ECO:0008006" key="3">
    <source>
        <dbReference type="Google" id="ProtNLM"/>
    </source>
</evidence>
<gene>
    <name evidence="1" type="ORF">GCM10009425_28670</name>
</gene>
<reference evidence="2" key="1">
    <citation type="journal article" date="2019" name="Int. J. Syst. Evol. Microbiol.">
        <title>The Global Catalogue of Microorganisms (GCM) 10K type strain sequencing project: providing services to taxonomists for standard genome sequencing and annotation.</title>
        <authorList>
            <consortium name="The Broad Institute Genomics Platform"/>
            <consortium name="The Broad Institute Genome Sequencing Center for Infectious Disease"/>
            <person name="Wu L."/>
            <person name="Ma J."/>
        </authorList>
    </citation>
    <scope>NUCLEOTIDE SEQUENCE [LARGE SCALE GENOMIC DNA]</scope>
    <source>
        <strain evidence="2">JCM 13501</strain>
    </source>
</reference>